<protein>
    <submittedName>
        <fullName evidence="5">Low molecular weight protein arginine phosphatase</fullName>
    </submittedName>
</protein>
<dbReference type="PANTHER" id="PTHR11717">
    <property type="entry name" value="LOW MOLECULAR WEIGHT PROTEIN TYROSINE PHOSPHATASE"/>
    <property type="match status" value="1"/>
</dbReference>
<dbReference type="InterPro" id="IPR023485">
    <property type="entry name" value="Ptyr_pPase"/>
</dbReference>
<sequence>MKRILFVCSGNTCRSPLAKELSHHKASDVIESKSAGLYAAPGVPLSPGSTEVLKERGITSDHTSQPISQELVDWADIVLTMTRSHRNHAKQLYPEMEDKIFTLIEYATKGEEDKDIQDPFGGPVEVYRKTAEEIDAYLQMIIDREKEE</sequence>
<evidence type="ECO:0000256" key="1">
    <source>
        <dbReference type="ARBA" id="ARBA00011063"/>
    </source>
</evidence>
<organism evidence="5 6">
    <name type="scientific">Aliibacillus thermotolerans</name>
    <dbReference type="NCBI Taxonomy" id="1834418"/>
    <lineage>
        <taxon>Bacteria</taxon>
        <taxon>Bacillati</taxon>
        <taxon>Bacillota</taxon>
        <taxon>Bacilli</taxon>
        <taxon>Bacillales</taxon>
        <taxon>Bacillaceae</taxon>
        <taxon>Aliibacillus</taxon>
    </lineage>
</organism>
<evidence type="ECO:0000313" key="6">
    <source>
        <dbReference type="Proteomes" id="UP001596143"/>
    </source>
</evidence>
<dbReference type="Pfam" id="PF01451">
    <property type="entry name" value="LMWPc"/>
    <property type="match status" value="1"/>
</dbReference>
<dbReference type="RefSeq" id="WP_270896608.1">
    <property type="nucleotide sequence ID" value="NZ_JBHSPF010000009.1"/>
</dbReference>
<dbReference type="InterPro" id="IPR017867">
    <property type="entry name" value="Tyr_phospatase_low_mol_wt"/>
</dbReference>
<feature type="domain" description="Phosphotyrosine protein phosphatase I" evidence="4">
    <location>
        <begin position="2"/>
        <end position="144"/>
    </location>
</feature>
<dbReference type="Proteomes" id="UP001596143">
    <property type="component" value="Unassembled WGS sequence"/>
</dbReference>
<dbReference type="PANTHER" id="PTHR11717:SF31">
    <property type="entry name" value="LOW MOLECULAR WEIGHT PROTEIN-TYROSINE-PHOSPHATASE ETP-RELATED"/>
    <property type="match status" value="1"/>
</dbReference>
<reference evidence="6" key="1">
    <citation type="journal article" date="2019" name="Int. J. Syst. Evol. Microbiol.">
        <title>The Global Catalogue of Microorganisms (GCM) 10K type strain sequencing project: providing services to taxonomists for standard genome sequencing and annotation.</title>
        <authorList>
            <consortium name="The Broad Institute Genomics Platform"/>
            <consortium name="The Broad Institute Genome Sequencing Center for Infectious Disease"/>
            <person name="Wu L."/>
            <person name="Ma J."/>
        </authorList>
    </citation>
    <scope>NUCLEOTIDE SEQUENCE [LARGE SCALE GENOMIC DNA]</scope>
    <source>
        <strain evidence="6">CGMCC 1.15790</strain>
    </source>
</reference>
<dbReference type="InterPro" id="IPR050438">
    <property type="entry name" value="LMW_PTPase"/>
</dbReference>
<evidence type="ECO:0000256" key="2">
    <source>
        <dbReference type="ARBA" id="ARBA00022801"/>
    </source>
</evidence>
<proteinExistence type="inferred from homology"/>
<keyword evidence="6" id="KW-1185">Reference proteome</keyword>
<evidence type="ECO:0000259" key="4">
    <source>
        <dbReference type="SMART" id="SM00226"/>
    </source>
</evidence>
<dbReference type="CDD" id="cd16344">
    <property type="entry name" value="LMWPAP"/>
    <property type="match status" value="1"/>
</dbReference>
<accession>A0ABW0U2I4</accession>
<name>A0ABW0U2I4_9BACI</name>
<dbReference type="SUPFAM" id="SSF52788">
    <property type="entry name" value="Phosphotyrosine protein phosphatases I"/>
    <property type="match status" value="1"/>
</dbReference>
<evidence type="ECO:0000313" key="5">
    <source>
        <dbReference type="EMBL" id="MFC5627606.1"/>
    </source>
</evidence>
<comment type="similarity">
    <text evidence="1">Belongs to the low molecular weight phosphotyrosine protein phosphatase family.</text>
</comment>
<dbReference type="SMART" id="SM00226">
    <property type="entry name" value="LMWPc"/>
    <property type="match status" value="1"/>
</dbReference>
<keyword evidence="2" id="KW-0378">Hydrolase</keyword>
<dbReference type="InterPro" id="IPR036196">
    <property type="entry name" value="Ptyr_pPase_sf"/>
</dbReference>
<dbReference type="Gene3D" id="3.40.50.2300">
    <property type="match status" value="1"/>
</dbReference>
<comment type="caution">
    <text evidence="5">The sequence shown here is derived from an EMBL/GenBank/DDBJ whole genome shotgun (WGS) entry which is preliminary data.</text>
</comment>
<gene>
    <name evidence="5" type="ORF">ACFPTR_01670</name>
</gene>
<evidence type="ECO:0000256" key="3">
    <source>
        <dbReference type="ARBA" id="ARBA00022912"/>
    </source>
</evidence>
<keyword evidence="3" id="KW-0904">Protein phosphatase</keyword>
<dbReference type="EMBL" id="JBHSPF010000009">
    <property type="protein sequence ID" value="MFC5627606.1"/>
    <property type="molecule type" value="Genomic_DNA"/>
</dbReference>
<dbReference type="PRINTS" id="PR00719">
    <property type="entry name" value="LMWPTPASE"/>
</dbReference>